<evidence type="ECO:0000256" key="6">
    <source>
        <dbReference type="ARBA" id="ARBA00022729"/>
    </source>
</evidence>
<evidence type="ECO:0000256" key="5">
    <source>
        <dbReference type="ARBA" id="ARBA00022692"/>
    </source>
</evidence>
<dbReference type="GO" id="GO:0009279">
    <property type="term" value="C:cell outer membrane"/>
    <property type="evidence" value="ECO:0007669"/>
    <property type="project" value="UniProtKB-SubCell"/>
</dbReference>
<gene>
    <name evidence="13" type="ORF">DFQ15_11176</name>
</gene>
<dbReference type="InterPro" id="IPR050298">
    <property type="entry name" value="Gram-neg_bact_OMP"/>
</dbReference>
<keyword evidence="6 11" id="KW-0732">Signal</keyword>
<dbReference type="EMBL" id="QJTC01000011">
    <property type="protein sequence ID" value="PYE77932.1"/>
    <property type="molecule type" value="Genomic_DNA"/>
</dbReference>
<keyword evidence="5" id="KW-0812">Transmembrane</keyword>
<dbReference type="PANTHER" id="PTHR34501">
    <property type="entry name" value="PROTEIN YDDL-RELATED"/>
    <property type="match status" value="1"/>
</dbReference>
<dbReference type="InterPro" id="IPR033900">
    <property type="entry name" value="Gram_neg_porin_domain"/>
</dbReference>
<reference evidence="13 14" key="1">
    <citation type="submission" date="2018-06" db="EMBL/GenBank/DDBJ databases">
        <title>Genomic Encyclopedia of Type Strains, Phase III (KMG-III): the genomes of soil and plant-associated and newly described type strains.</title>
        <authorList>
            <person name="Whitman W."/>
        </authorList>
    </citation>
    <scope>NUCLEOTIDE SEQUENCE [LARGE SCALE GENOMIC DNA]</scope>
    <source>
        <strain evidence="13 14">CECT 7646</strain>
    </source>
</reference>
<sequence length="349" mass="36761">MNKILIAIGACLACVGAARAQSTVTLAGLMDAYAGSMRMAGDAGRRAVVGSSGMTTSWIGFSGTEDLGGGLKASFKITSFLQIDTGTPGRFANDPFFSRDASVGLSGAFGAAQLGRGIAPNFLPSILFNPFGDSFTFSPLILHKNVGLFNGTGWAATTPSDTGWSNQITYTTPKFGGLIGNLHYQFGEQTGANDNRKNVGLNAIFQQGPIGLTAYYEHDQISNPVNALLTAGTPARPDTRKDWMLGGSYDAGIVKGYLTYGQGKSDVTSVESKTVQLGASAPIGAGQLLASVARTELHNTVGQPTRTTATVGYDYFISKRTDLYANLMNDRLTSYKNGTSLGVGMRHRF</sequence>
<comment type="subunit">
    <text evidence="2">Homotrimer.</text>
</comment>
<dbReference type="GO" id="GO:0046930">
    <property type="term" value="C:pore complex"/>
    <property type="evidence" value="ECO:0007669"/>
    <property type="project" value="UniProtKB-KW"/>
</dbReference>
<evidence type="ECO:0000256" key="9">
    <source>
        <dbReference type="ARBA" id="ARBA00023136"/>
    </source>
</evidence>
<keyword evidence="4" id="KW-1134">Transmembrane beta strand</keyword>
<dbReference type="RefSeq" id="WP_110465659.1">
    <property type="nucleotide sequence ID" value="NZ_JAMOFZ010000011.1"/>
</dbReference>
<keyword evidence="3" id="KW-0813">Transport</keyword>
<evidence type="ECO:0000256" key="3">
    <source>
        <dbReference type="ARBA" id="ARBA00022448"/>
    </source>
</evidence>
<keyword evidence="9" id="KW-0472">Membrane</keyword>
<dbReference type="PANTHER" id="PTHR34501:SF9">
    <property type="entry name" value="MAJOR OUTER MEMBRANE PROTEIN P.IA"/>
    <property type="match status" value="1"/>
</dbReference>
<keyword evidence="14" id="KW-1185">Reference proteome</keyword>
<dbReference type="GO" id="GO:0015288">
    <property type="term" value="F:porin activity"/>
    <property type="evidence" value="ECO:0007669"/>
    <property type="project" value="UniProtKB-KW"/>
</dbReference>
<evidence type="ECO:0000256" key="7">
    <source>
        <dbReference type="ARBA" id="ARBA00023065"/>
    </source>
</evidence>
<evidence type="ECO:0000313" key="13">
    <source>
        <dbReference type="EMBL" id="PYE77932.1"/>
    </source>
</evidence>
<evidence type="ECO:0000259" key="12">
    <source>
        <dbReference type="Pfam" id="PF13609"/>
    </source>
</evidence>
<evidence type="ECO:0000256" key="1">
    <source>
        <dbReference type="ARBA" id="ARBA00004571"/>
    </source>
</evidence>
<protein>
    <submittedName>
        <fullName evidence="13">Putative porin</fullName>
    </submittedName>
</protein>
<evidence type="ECO:0000313" key="14">
    <source>
        <dbReference type="Proteomes" id="UP000247540"/>
    </source>
</evidence>
<dbReference type="OrthoDB" id="6975458at2"/>
<feature type="chain" id="PRO_5016270340" evidence="11">
    <location>
        <begin position="21"/>
        <end position="349"/>
    </location>
</feature>
<dbReference type="Proteomes" id="UP000247540">
    <property type="component" value="Unassembled WGS sequence"/>
</dbReference>
<keyword evidence="7" id="KW-0406">Ion transport</keyword>
<accession>A0A318SGM1</accession>
<keyword evidence="8" id="KW-0626">Porin</keyword>
<proteinExistence type="predicted"/>
<evidence type="ECO:0000256" key="4">
    <source>
        <dbReference type="ARBA" id="ARBA00022452"/>
    </source>
</evidence>
<dbReference type="SUPFAM" id="SSF56935">
    <property type="entry name" value="Porins"/>
    <property type="match status" value="1"/>
</dbReference>
<organism evidence="13 14">
    <name type="scientific">Xylophilus ampelinus</name>
    <dbReference type="NCBI Taxonomy" id="54067"/>
    <lineage>
        <taxon>Bacteria</taxon>
        <taxon>Pseudomonadati</taxon>
        <taxon>Pseudomonadota</taxon>
        <taxon>Betaproteobacteria</taxon>
        <taxon>Burkholderiales</taxon>
        <taxon>Xylophilus</taxon>
    </lineage>
</organism>
<feature type="signal peptide" evidence="11">
    <location>
        <begin position="1"/>
        <end position="20"/>
    </location>
</feature>
<dbReference type="AlphaFoldDB" id="A0A318SGM1"/>
<keyword evidence="10" id="KW-0998">Cell outer membrane</keyword>
<dbReference type="GO" id="GO:0006811">
    <property type="term" value="P:monoatomic ion transport"/>
    <property type="evidence" value="ECO:0007669"/>
    <property type="project" value="UniProtKB-KW"/>
</dbReference>
<dbReference type="Gene3D" id="2.40.160.10">
    <property type="entry name" value="Porin"/>
    <property type="match status" value="1"/>
</dbReference>
<comment type="subcellular location">
    <subcellularLocation>
        <location evidence="1">Cell outer membrane</location>
        <topology evidence="1">Multi-pass membrane protein</topology>
    </subcellularLocation>
</comment>
<evidence type="ECO:0000256" key="11">
    <source>
        <dbReference type="SAM" id="SignalP"/>
    </source>
</evidence>
<feature type="domain" description="Porin" evidence="12">
    <location>
        <begin position="11"/>
        <end position="331"/>
    </location>
</feature>
<comment type="caution">
    <text evidence="13">The sequence shown here is derived from an EMBL/GenBank/DDBJ whole genome shotgun (WGS) entry which is preliminary data.</text>
</comment>
<dbReference type="Pfam" id="PF13609">
    <property type="entry name" value="Porin_4"/>
    <property type="match status" value="1"/>
</dbReference>
<evidence type="ECO:0000256" key="8">
    <source>
        <dbReference type="ARBA" id="ARBA00023114"/>
    </source>
</evidence>
<dbReference type="CDD" id="cd00342">
    <property type="entry name" value="gram_neg_porins"/>
    <property type="match status" value="1"/>
</dbReference>
<evidence type="ECO:0000256" key="10">
    <source>
        <dbReference type="ARBA" id="ARBA00023237"/>
    </source>
</evidence>
<evidence type="ECO:0000256" key="2">
    <source>
        <dbReference type="ARBA" id="ARBA00011233"/>
    </source>
</evidence>
<name>A0A318SGM1_9BURK</name>
<dbReference type="InterPro" id="IPR023614">
    <property type="entry name" value="Porin_dom_sf"/>
</dbReference>